<dbReference type="PANTHER" id="PTHR33172:SF91">
    <property type="entry name" value="PROTEIN OXIDATIVE STRESS 3 LIKE 5"/>
    <property type="match status" value="1"/>
</dbReference>
<feature type="region of interest" description="Disordered" evidence="3">
    <location>
        <begin position="170"/>
        <end position="203"/>
    </location>
</feature>
<feature type="compositionally biased region" description="Acidic residues" evidence="3">
    <location>
        <begin position="175"/>
        <end position="186"/>
    </location>
</feature>
<evidence type="ECO:0000256" key="1">
    <source>
        <dbReference type="ARBA" id="ARBA00004123"/>
    </source>
</evidence>
<dbReference type="GO" id="GO:0005634">
    <property type="term" value="C:nucleus"/>
    <property type="evidence" value="ECO:0007669"/>
    <property type="project" value="UniProtKB-SubCell"/>
</dbReference>
<evidence type="ECO:0000256" key="3">
    <source>
        <dbReference type="SAM" id="MobiDB-lite"/>
    </source>
</evidence>
<name>A0A6D2HKN7_9BRAS</name>
<dbReference type="Proteomes" id="UP000467841">
    <property type="component" value="Unassembled WGS sequence"/>
</dbReference>
<dbReference type="InterPro" id="IPR051992">
    <property type="entry name" value="OxStress_Response_Reg"/>
</dbReference>
<keyword evidence="2" id="KW-0539">Nucleus</keyword>
<dbReference type="AlphaFoldDB" id="A0A6D2HKN7"/>
<dbReference type="EMBL" id="CACVBM020000155">
    <property type="protein sequence ID" value="CAA7015249.1"/>
    <property type="molecule type" value="Genomic_DNA"/>
</dbReference>
<protein>
    <submittedName>
        <fullName evidence="4">Uncharacterized protein</fullName>
    </submittedName>
</protein>
<gene>
    <name evidence="4" type="ORF">MERR_LOCUS2484</name>
</gene>
<sequence>MEFLGGSTFGVGSSAQDKAVPAALFLTEESGRGGSRIGLRRCGRSPPVEVSESSSSVGESSEKEEEEDDAASSQGRWLDSFGSSLEDSLPIKRGLSNHYIGKSKSFGNLMEASKAKDLEKVESPVNKRRRLLIANKLRRRSSLSSFSIYSKTIPNSMPLLALQESDEEDHKYNYDNDDDDDSSDEETTSRLQEKRMKMTNNSSRDFMVPTQSCFCLTSSFQDDDR</sequence>
<reference evidence="4" key="1">
    <citation type="submission" date="2020-01" db="EMBL/GenBank/DDBJ databases">
        <authorList>
            <person name="Mishra B."/>
        </authorList>
    </citation>
    <scope>NUCLEOTIDE SEQUENCE [LARGE SCALE GENOMIC DNA]</scope>
</reference>
<evidence type="ECO:0000313" key="5">
    <source>
        <dbReference type="Proteomes" id="UP000467841"/>
    </source>
</evidence>
<dbReference type="OrthoDB" id="696276at2759"/>
<accession>A0A6D2HKN7</accession>
<dbReference type="GO" id="GO:0006950">
    <property type="term" value="P:response to stress"/>
    <property type="evidence" value="ECO:0007669"/>
    <property type="project" value="UniProtKB-ARBA"/>
</dbReference>
<comment type="subcellular location">
    <subcellularLocation>
        <location evidence="1">Nucleus</location>
    </subcellularLocation>
</comment>
<feature type="compositionally biased region" description="Basic and acidic residues" evidence="3">
    <location>
        <begin position="187"/>
        <end position="196"/>
    </location>
</feature>
<evidence type="ECO:0000313" key="4">
    <source>
        <dbReference type="EMBL" id="CAA7015249.1"/>
    </source>
</evidence>
<feature type="compositionally biased region" description="Low complexity" evidence="3">
    <location>
        <begin position="44"/>
        <end position="59"/>
    </location>
</feature>
<feature type="region of interest" description="Disordered" evidence="3">
    <location>
        <begin position="32"/>
        <end position="82"/>
    </location>
</feature>
<keyword evidence="5" id="KW-1185">Reference proteome</keyword>
<evidence type="ECO:0000256" key="2">
    <source>
        <dbReference type="ARBA" id="ARBA00023242"/>
    </source>
</evidence>
<proteinExistence type="predicted"/>
<comment type="caution">
    <text evidence="4">The sequence shown here is derived from an EMBL/GenBank/DDBJ whole genome shotgun (WGS) entry which is preliminary data.</text>
</comment>
<dbReference type="PANTHER" id="PTHR33172">
    <property type="entry name" value="OS08G0516900 PROTEIN"/>
    <property type="match status" value="1"/>
</dbReference>
<organism evidence="4 5">
    <name type="scientific">Microthlaspi erraticum</name>
    <dbReference type="NCBI Taxonomy" id="1685480"/>
    <lineage>
        <taxon>Eukaryota</taxon>
        <taxon>Viridiplantae</taxon>
        <taxon>Streptophyta</taxon>
        <taxon>Embryophyta</taxon>
        <taxon>Tracheophyta</taxon>
        <taxon>Spermatophyta</taxon>
        <taxon>Magnoliopsida</taxon>
        <taxon>eudicotyledons</taxon>
        <taxon>Gunneridae</taxon>
        <taxon>Pentapetalae</taxon>
        <taxon>rosids</taxon>
        <taxon>malvids</taxon>
        <taxon>Brassicales</taxon>
        <taxon>Brassicaceae</taxon>
        <taxon>Coluteocarpeae</taxon>
        <taxon>Microthlaspi</taxon>
    </lineage>
</organism>